<dbReference type="OrthoDB" id="7579938at2"/>
<dbReference type="EMBL" id="CP003379">
    <property type="protein sequence ID" value="AFL87785.1"/>
    <property type="molecule type" value="Genomic_DNA"/>
</dbReference>
<organism evidence="1 2">
    <name type="scientific">Terriglobus roseus (strain DSM 18391 / NRRL B-41598 / KBS 63)</name>
    <dbReference type="NCBI Taxonomy" id="926566"/>
    <lineage>
        <taxon>Bacteria</taxon>
        <taxon>Pseudomonadati</taxon>
        <taxon>Acidobacteriota</taxon>
        <taxon>Terriglobia</taxon>
        <taxon>Terriglobales</taxon>
        <taxon>Acidobacteriaceae</taxon>
        <taxon>Terriglobus</taxon>
    </lineage>
</organism>
<proteinExistence type="predicted"/>
<accession>I3ZEW7</accession>
<dbReference type="RefSeq" id="WP_014785354.1">
    <property type="nucleotide sequence ID" value="NC_018014.1"/>
</dbReference>
<dbReference type="HOGENOM" id="CLU_173195_0_0_0"/>
<name>I3ZEW7_TERRK</name>
<dbReference type="STRING" id="926566.Terro_1478"/>
<keyword evidence="2" id="KW-1185">Reference proteome</keyword>
<reference evidence="1 2" key="1">
    <citation type="submission" date="2012-06" db="EMBL/GenBank/DDBJ databases">
        <title>Complete genome of Terriglobus roseus DSM 18391.</title>
        <authorList>
            <consortium name="US DOE Joint Genome Institute (JGI-PGF)"/>
            <person name="Lucas S."/>
            <person name="Copeland A."/>
            <person name="Lapidus A."/>
            <person name="Glavina del Rio T."/>
            <person name="Dalin E."/>
            <person name="Tice H."/>
            <person name="Bruce D."/>
            <person name="Goodwin L."/>
            <person name="Pitluck S."/>
            <person name="Peters L."/>
            <person name="Mikhailova N."/>
            <person name="Munk A.C.C."/>
            <person name="Kyrpides N."/>
            <person name="Mavromatis K."/>
            <person name="Ivanova N."/>
            <person name="Brettin T."/>
            <person name="Detter J.C."/>
            <person name="Han C."/>
            <person name="Larimer F."/>
            <person name="Land M."/>
            <person name="Hauser L."/>
            <person name="Markowitz V."/>
            <person name="Cheng J.-F."/>
            <person name="Hugenholtz P."/>
            <person name="Woyke T."/>
            <person name="Wu D."/>
            <person name="Brambilla E."/>
            <person name="Klenk H.-P."/>
            <person name="Eisen J.A."/>
        </authorList>
    </citation>
    <scope>NUCLEOTIDE SEQUENCE [LARGE SCALE GENOMIC DNA]</scope>
    <source>
        <strain evidence="2">DSM 18391 / NRRL B-41598 / KBS 63</strain>
    </source>
</reference>
<gene>
    <name evidence="1" type="ordered locus">Terro_1478</name>
</gene>
<evidence type="ECO:0000313" key="1">
    <source>
        <dbReference type="EMBL" id="AFL87785.1"/>
    </source>
</evidence>
<dbReference type="KEGG" id="trs:Terro_1478"/>
<dbReference type="AlphaFoldDB" id="I3ZEW7"/>
<sequence>MAAEVSNVSLPDSIVHAAQVQARLSGVSLEQWISLAVASRLDTDEGARAFFRCRAEGATGTALEEWLDSRPDVPPVPGDEI</sequence>
<evidence type="ECO:0000313" key="2">
    <source>
        <dbReference type="Proteomes" id="UP000006056"/>
    </source>
</evidence>
<protein>
    <submittedName>
        <fullName evidence="1">Uncharacterized protein</fullName>
    </submittedName>
</protein>
<dbReference type="Proteomes" id="UP000006056">
    <property type="component" value="Chromosome"/>
</dbReference>